<evidence type="ECO:0000256" key="3">
    <source>
        <dbReference type="ARBA" id="ARBA00017144"/>
    </source>
</evidence>
<keyword evidence="5 11" id="KW-0545">Nucleotide biosynthesis</keyword>
<dbReference type="GO" id="GO:0004798">
    <property type="term" value="F:dTMP kinase activity"/>
    <property type="evidence" value="ECO:0007669"/>
    <property type="project" value="UniProtKB-UniRule"/>
</dbReference>
<keyword evidence="14" id="KW-1185">Reference proteome</keyword>
<evidence type="ECO:0000259" key="12">
    <source>
        <dbReference type="Pfam" id="PF02223"/>
    </source>
</evidence>
<protein>
    <recommendedName>
        <fullName evidence="3 11">Thymidylate kinase</fullName>
        <ecNumber evidence="2 11">2.7.4.9</ecNumber>
    </recommendedName>
    <alternativeName>
        <fullName evidence="11">dTMP kinase</fullName>
    </alternativeName>
</protein>
<reference evidence="13 14" key="1">
    <citation type="submission" date="2020-08" db="EMBL/GenBank/DDBJ databases">
        <title>Sequencing the genomes of 1000 actinobacteria strains.</title>
        <authorList>
            <person name="Klenk H.-P."/>
        </authorList>
    </citation>
    <scope>NUCLEOTIDE SEQUENCE [LARGE SCALE GENOMIC DNA]</scope>
    <source>
        <strain evidence="13 14">DSM 24823</strain>
    </source>
</reference>
<dbReference type="Proteomes" id="UP000517712">
    <property type="component" value="Unassembled WGS sequence"/>
</dbReference>
<dbReference type="AlphaFoldDB" id="A0A7W9FAE3"/>
<comment type="caution">
    <text evidence="13">The sequence shown here is derived from an EMBL/GenBank/DDBJ whole genome shotgun (WGS) entry which is preliminary data.</text>
</comment>
<dbReference type="EC" id="2.7.4.9" evidence="2 11"/>
<gene>
    <name evidence="11" type="primary">tmk</name>
    <name evidence="13" type="ORF">HD600_000544</name>
</gene>
<evidence type="ECO:0000256" key="11">
    <source>
        <dbReference type="HAMAP-Rule" id="MF_00165"/>
    </source>
</evidence>
<evidence type="ECO:0000256" key="5">
    <source>
        <dbReference type="ARBA" id="ARBA00022727"/>
    </source>
</evidence>
<dbReference type="GO" id="GO:0006235">
    <property type="term" value="P:dTTP biosynthetic process"/>
    <property type="evidence" value="ECO:0007669"/>
    <property type="project" value="UniProtKB-UniRule"/>
</dbReference>
<dbReference type="PANTHER" id="PTHR10344">
    <property type="entry name" value="THYMIDYLATE KINASE"/>
    <property type="match status" value="1"/>
</dbReference>
<evidence type="ECO:0000256" key="2">
    <source>
        <dbReference type="ARBA" id="ARBA00012980"/>
    </source>
</evidence>
<evidence type="ECO:0000256" key="1">
    <source>
        <dbReference type="ARBA" id="ARBA00009776"/>
    </source>
</evidence>
<dbReference type="InterPro" id="IPR027417">
    <property type="entry name" value="P-loop_NTPase"/>
</dbReference>
<name>A0A7W9FAE3_9MICO</name>
<comment type="function">
    <text evidence="10 11">Phosphorylation of dTMP to form dTDP in both de novo and salvage pathways of dTTP synthesis.</text>
</comment>
<dbReference type="Gene3D" id="3.40.50.300">
    <property type="entry name" value="P-loop containing nucleotide triphosphate hydrolases"/>
    <property type="match status" value="1"/>
</dbReference>
<evidence type="ECO:0000256" key="9">
    <source>
        <dbReference type="ARBA" id="ARBA00048743"/>
    </source>
</evidence>
<evidence type="ECO:0000256" key="6">
    <source>
        <dbReference type="ARBA" id="ARBA00022741"/>
    </source>
</evidence>
<dbReference type="GO" id="GO:0005829">
    <property type="term" value="C:cytosol"/>
    <property type="evidence" value="ECO:0007669"/>
    <property type="project" value="TreeGrafter"/>
</dbReference>
<dbReference type="RefSeq" id="WP_184281407.1">
    <property type="nucleotide sequence ID" value="NZ_BAAAPG010000003.1"/>
</dbReference>
<evidence type="ECO:0000256" key="7">
    <source>
        <dbReference type="ARBA" id="ARBA00022777"/>
    </source>
</evidence>
<dbReference type="GO" id="GO:0005524">
    <property type="term" value="F:ATP binding"/>
    <property type="evidence" value="ECO:0007669"/>
    <property type="project" value="UniProtKB-UniRule"/>
</dbReference>
<dbReference type="FunFam" id="3.40.50.300:FF:000225">
    <property type="entry name" value="Thymidylate kinase"/>
    <property type="match status" value="1"/>
</dbReference>
<dbReference type="HAMAP" id="MF_00165">
    <property type="entry name" value="Thymidylate_kinase"/>
    <property type="match status" value="1"/>
</dbReference>
<evidence type="ECO:0000256" key="4">
    <source>
        <dbReference type="ARBA" id="ARBA00022679"/>
    </source>
</evidence>
<feature type="domain" description="Thymidylate kinase-like" evidence="12">
    <location>
        <begin position="11"/>
        <end position="197"/>
    </location>
</feature>
<keyword evidence="8 11" id="KW-0067">ATP-binding</keyword>
<dbReference type="InterPro" id="IPR039430">
    <property type="entry name" value="Thymidylate_kin-like_dom"/>
</dbReference>
<evidence type="ECO:0000313" key="14">
    <source>
        <dbReference type="Proteomes" id="UP000517712"/>
    </source>
</evidence>
<dbReference type="GO" id="GO:0006233">
    <property type="term" value="P:dTDP biosynthetic process"/>
    <property type="evidence" value="ECO:0007669"/>
    <property type="project" value="InterPro"/>
</dbReference>
<comment type="similarity">
    <text evidence="1 11">Belongs to the thymidylate kinase family.</text>
</comment>
<dbReference type="NCBIfam" id="TIGR00041">
    <property type="entry name" value="DTMP_kinase"/>
    <property type="match status" value="1"/>
</dbReference>
<feature type="binding site" evidence="11">
    <location>
        <begin position="13"/>
        <end position="20"/>
    </location>
    <ligand>
        <name>ATP</name>
        <dbReference type="ChEBI" id="CHEBI:30616"/>
    </ligand>
</feature>
<keyword evidence="6 11" id="KW-0547">Nucleotide-binding</keyword>
<organism evidence="13 14">
    <name type="scientific">Microbacterium ginsengiterrae</name>
    <dbReference type="NCBI Taxonomy" id="546115"/>
    <lineage>
        <taxon>Bacteria</taxon>
        <taxon>Bacillati</taxon>
        <taxon>Actinomycetota</taxon>
        <taxon>Actinomycetes</taxon>
        <taxon>Micrococcales</taxon>
        <taxon>Microbacteriaceae</taxon>
        <taxon>Microbacterium</taxon>
    </lineage>
</organism>
<sequence length="208" mass="22703">MTSRSGVWITLEGGDGSGKTTQAELLERWLIDQGHTVLRTREPGGSEVGQLIRDIVLHHRGDIAPRAEALLYAADRAHHVATVVRPALERGEVVLQDRYLDSSVAYQGAGRVLDATEIRDLSLWATDGALPDLTLLLDLDPSVARARLDSADKPFDRLEAEKLDFHTRVRRAYLALADGAPERFLILDAAAPAEEIAAAARDRVASLL</sequence>
<keyword evidence="4 11" id="KW-0808">Transferase</keyword>
<comment type="catalytic activity">
    <reaction evidence="9 11">
        <text>dTMP + ATP = dTDP + ADP</text>
        <dbReference type="Rhea" id="RHEA:13517"/>
        <dbReference type="ChEBI" id="CHEBI:30616"/>
        <dbReference type="ChEBI" id="CHEBI:58369"/>
        <dbReference type="ChEBI" id="CHEBI:63528"/>
        <dbReference type="ChEBI" id="CHEBI:456216"/>
        <dbReference type="EC" id="2.7.4.9"/>
    </reaction>
</comment>
<evidence type="ECO:0000313" key="13">
    <source>
        <dbReference type="EMBL" id="MBB5742047.1"/>
    </source>
</evidence>
<keyword evidence="7 11" id="KW-0418">Kinase</keyword>
<dbReference type="CDD" id="cd01672">
    <property type="entry name" value="TMPK"/>
    <property type="match status" value="1"/>
</dbReference>
<evidence type="ECO:0000256" key="8">
    <source>
        <dbReference type="ARBA" id="ARBA00022840"/>
    </source>
</evidence>
<evidence type="ECO:0000256" key="10">
    <source>
        <dbReference type="ARBA" id="ARBA00057735"/>
    </source>
</evidence>
<dbReference type="EMBL" id="JACHMU010000001">
    <property type="protein sequence ID" value="MBB5742047.1"/>
    <property type="molecule type" value="Genomic_DNA"/>
</dbReference>
<proteinExistence type="inferred from homology"/>
<dbReference type="PANTHER" id="PTHR10344:SF4">
    <property type="entry name" value="UMP-CMP KINASE 2, MITOCHONDRIAL"/>
    <property type="match status" value="1"/>
</dbReference>
<dbReference type="Pfam" id="PF02223">
    <property type="entry name" value="Thymidylate_kin"/>
    <property type="match status" value="1"/>
</dbReference>
<accession>A0A7W9FAE3</accession>
<dbReference type="GO" id="GO:0006227">
    <property type="term" value="P:dUDP biosynthetic process"/>
    <property type="evidence" value="ECO:0007669"/>
    <property type="project" value="TreeGrafter"/>
</dbReference>
<dbReference type="InterPro" id="IPR018094">
    <property type="entry name" value="Thymidylate_kinase"/>
</dbReference>
<dbReference type="SUPFAM" id="SSF52540">
    <property type="entry name" value="P-loop containing nucleoside triphosphate hydrolases"/>
    <property type="match status" value="1"/>
</dbReference>